<feature type="compositionally biased region" description="Low complexity" evidence="11">
    <location>
        <begin position="535"/>
        <end position="553"/>
    </location>
</feature>
<evidence type="ECO:0000313" key="15">
    <source>
        <dbReference type="Proteomes" id="UP000041254"/>
    </source>
</evidence>
<reference evidence="14 15" key="1">
    <citation type="submission" date="2014-11" db="EMBL/GenBank/DDBJ databases">
        <authorList>
            <person name="Zhu J."/>
            <person name="Qi W."/>
            <person name="Song R."/>
        </authorList>
    </citation>
    <scope>NUCLEOTIDE SEQUENCE [LARGE SCALE GENOMIC DNA]</scope>
</reference>
<dbReference type="PROSITE" id="PS51760">
    <property type="entry name" value="GH10_2"/>
    <property type="match status" value="1"/>
</dbReference>
<evidence type="ECO:0000256" key="4">
    <source>
        <dbReference type="ARBA" id="ARBA00022651"/>
    </source>
</evidence>
<evidence type="ECO:0000256" key="9">
    <source>
        <dbReference type="ARBA" id="ARBA00023326"/>
    </source>
</evidence>
<evidence type="ECO:0000256" key="6">
    <source>
        <dbReference type="ARBA" id="ARBA00022801"/>
    </source>
</evidence>
<evidence type="ECO:0000256" key="7">
    <source>
        <dbReference type="ARBA" id="ARBA00023277"/>
    </source>
</evidence>
<dbReference type="STRING" id="1169540.A0A0G4EQ49"/>
<evidence type="ECO:0000256" key="5">
    <source>
        <dbReference type="ARBA" id="ARBA00022729"/>
    </source>
</evidence>
<feature type="region of interest" description="Disordered" evidence="11">
    <location>
        <begin position="506"/>
        <end position="561"/>
    </location>
</feature>
<dbReference type="Gene3D" id="3.20.20.80">
    <property type="entry name" value="Glycosidases"/>
    <property type="match status" value="1"/>
</dbReference>
<evidence type="ECO:0000259" key="13">
    <source>
        <dbReference type="PROSITE" id="PS51760"/>
    </source>
</evidence>
<dbReference type="InParanoid" id="A0A0G4EQ49"/>
<dbReference type="PROSITE" id="PS00591">
    <property type="entry name" value="GH10_1"/>
    <property type="match status" value="1"/>
</dbReference>
<keyword evidence="8" id="KW-0326">Glycosidase</keyword>
<evidence type="ECO:0000256" key="12">
    <source>
        <dbReference type="SAM" id="SignalP"/>
    </source>
</evidence>
<dbReference type="InterPro" id="IPR031158">
    <property type="entry name" value="GH10_AS"/>
</dbReference>
<dbReference type="InterPro" id="IPR001000">
    <property type="entry name" value="GH10_dom"/>
</dbReference>
<keyword evidence="6" id="KW-0378">Hydrolase</keyword>
<gene>
    <name evidence="14" type="ORF">Vbra_8036</name>
</gene>
<sequence length="968" mass="104365">MRLVSWLAPLALSPVSIGSPIDFYTPWRRADVAAHQEAFVLPASARQSLCSRLGGVTDDRSTICCPSADQGCDGRGDGAGRVMSDGPYCSQADSLPCIVDDAAKDAFVETPRALCEHKLGGLFDGTDLCCPHECGRCGGVACDQLRGDITQCCSTGVRASDPQSCSLTQGPPCVVTPSSFLVIKAPTATLHEKRTLCRRFLGGTYDQASGVCCPEGPEGDHIDTVTSCATDGGKESLLSCDAASTTTPPCLMGDRLSPQIRKRWPRRRVCEEFLGGVFHTRRGVCCPRECGTCGGEGCALRADGRPDLCCSKEIKQRGVDGYCSMTYAAPCTVDDSMVAQLERGESVRVLGTTAAAVSSNVPQKAQLSNQALCEEELMGKFNPDKQACCPLSCGDDCGGNDACMGSQKDICCPMEFENYGPKCETNAPLPCLFELTKEQYCKHVAYGSYHAATNACCMRMCGSCEDDGCEDRDGGAENCCPSQIAANPETPTCELPAWAPCMSRERDYSGGGDGGGGVPSLGPSDIATAPPPTGSPTTMMPTTTMAPTESAPTVTPTESGPIVSTTAFLPTTETPTEVPPVQPPIISTVSPPPDDGDGVHDFKQNFVAKDPVVAGSIPDYGNAAKMYFGYAGETWEFGNPKVTKILTEEGSYIVAENECKMGMVQPTEGNFPYFGEGGGGGCREIMDLANDHQLKFRHHTFVWHTSMAGWMLNKPVSQRQDMMLKHIEANMDEFVNDAFFWCIDVVNEVLNDVQNDPTSPKLRSGYWGDIPSDWVAAAFKKTHEMAVAAGRGDKIRLFINDYSINSIDTCCGIYKKANAMYHYAQQLLNKGVVLHGVGLQCHINIDKYDWDGVRQQMDQLGRLGLEVHITELDISCGGFTASGFQKCSRGEYSSWKNDLKIAWQMMVRICLAQPNCTAIGVWGVRNSDSWLRDDKLGGDVERPLLYDDNGEKTDMYAAVVEALKTKMP</sequence>
<dbReference type="InterPro" id="IPR017853">
    <property type="entry name" value="GH"/>
</dbReference>
<feature type="chain" id="PRO_5005187446" description="endo-1,4-beta-xylanase" evidence="12">
    <location>
        <begin position="19"/>
        <end position="968"/>
    </location>
</feature>
<comment type="catalytic activity">
    <reaction evidence="1">
        <text>Endohydrolysis of (1-&gt;4)-beta-D-xylosidic linkages in xylans.</text>
        <dbReference type="EC" id="3.2.1.8"/>
    </reaction>
</comment>
<dbReference type="PANTHER" id="PTHR31490">
    <property type="entry name" value="GLYCOSYL HYDROLASE"/>
    <property type="match status" value="1"/>
</dbReference>
<dbReference type="SMART" id="SM00633">
    <property type="entry name" value="Glyco_10"/>
    <property type="match status" value="1"/>
</dbReference>
<dbReference type="AlphaFoldDB" id="A0A0G4EQ49"/>
<proteinExistence type="inferred from homology"/>
<comment type="similarity">
    <text evidence="2">Belongs to the glycosyl hydrolase 10 (cellulase F) family.</text>
</comment>
<dbReference type="EMBL" id="CDMY01000287">
    <property type="protein sequence ID" value="CEL99728.1"/>
    <property type="molecule type" value="Genomic_DNA"/>
</dbReference>
<accession>A0A0G4EQ49</accession>
<evidence type="ECO:0000256" key="11">
    <source>
        <dbReference type="SAM" id="MobiDB-lite"/>
    </source>
</evidence>
<keyword evidence="15" id="KW-1185">Reference proteome</keyword>
<evidence type="ECO:0000256" key="3">
    <source>
        <dbReference type="ARBA" id="ARBA00012590"/>
    </source>
</evidence>
<dbReference type="InterPro" id="IPR044846">
    <property type="entry name" value="GH10"/>
</dbReference>
<name>A0A0G4EQ49_VITBC</name>
<keyword evidence="5 12" id="KW-0732">Signal</keyword>
<keyword evidence="4" id="KW-0858">Xylan degradation</keyword>
<feature type="compositionally biased region" description="Gly residues" evidence="11">
    <location>
        <begin position="509"/>
        <end position="519"/>
    </location>
</feature>
<dbReference type="OrthoDB" id="3055998at2759"/>
<evidence type="ECO:0000313" key="14">
    <source>
        <dbReference type="EMBL" id="CEL99728.1"/>
    </source>
</evidence>
<dbReference type="PhylomeDB" id="A0A0G4EQ49"/>
<dbReference type="EC" id="3.2.1.8" evidence="3"/>
<dbReference type="GO" id="GO:0031176">
    <property type="term" value="F:endo-1,4-beta-xylanase activity"/>
    <property type="evidence" value="ECO:0007669"/>
    <property type="project" value="UniProtKB-EC"/>
</dbReference>
<dbReference type="Pfam" id="PF00331">
    <property type="entry name" value="Glyco_hydro_10"/>
    <property type="match status" value="1"/>
</dbReference>
<evidence type="ECO:0000256" key="1">
    <source>
        <dbReference type="ARBA" id="ARBA00000681"/>
    </source>
</evidence>
<dbReference type="SUPFAM" id="SSF51445">
    <property type="entry name" value="(Trans)glycosidases"/>
    <property type="match status" value="1"/>
</dbReference>
<dbReference type="VEuPathDB" id="CryptoDB:Vbra_8036"/>
<keyword evidence="7" id="KW-0119">Carbohydrate metabolism</keyword>
<evidence type="ECO:0000256" key="2">
    <source>
        <dbReference type="ARBA" id="ARBA00007495"/>
    </source>
</evidence>
<dbReference type="Proteomes" id="UP000041254">
    <property type="component" value="Unassembled WGS sequence"/>
</dbReference>
<protein>
    <recommendedName>
        <fullName evidence="3">endo-1,4-beta-xylanase</fullName>
        <ecNumber evidence="3">3.2.1.8</ecNumber>
    </recommendedName>
</protein>
<evidence type="ECO:0000256" key="8">
    <source>
        <dbReference type="ARBA" id="ARBA00023295"/>
    </source>
</evidence>
<keyword evidence="9" id="KW-0624">Polysaccharide degradation</keyword>
<evidence type="ECO:0000256" key="10">
    <source>
        <dbReference type="PROSITE-ProRule" id="PRU10061"/>
    </source>
</evidence>
<feature type="signal peptide" evidence="12">
    <location>
        <begin position="1"/>
        <end position="18"/>
    </location>
</feature>
<organism evidence="14 15">
    <name type="scientific">Vitrella brassicaformis (strain CCMP3155)</name>
    <dbReference type="NCBI Taxonomy" id="1169540"/>
    <lineage>
        <taxon>Eukaryota</taxon>
        <taxon>Sar</taxon>
        <taxon>Alveolata</taxon>
        <taxon>Colpodellida</taxon>
        <taxon>Vitrellaceae</taxon>
        <taxon>Vitrella</taxon>
    </lineage>
</organism>
<feature type="active site" description="Nucleophile" evidence="10">
    <location>
        <position position="871"/>
    </location>
</feature>
<dbReference type="PANTHER" id="PTHR31490:SF88">
    <property type="entry name" value="BETA-XYLANASE"/>
    <property type="match status" value="1"/>
</dbReference>
<dbReference type="GO" id="GO:0045493">
    <property type="term" value="P:xylan catabolic process"/>
    <property type="evidence" value="ECO:0007669"/>
    <property type="project" value="UniProtKB-KW"/>
</dbReference>
<feature type="domain" description="GH10" evidence="13">
    <location>
        <begin position="614"/>
        <end position="962"/>
    </location>
</feature>